<organism evidence="1 2">
    <name type="scientific">Striga asiatica</name>
    <name type="common">Asiatic witchweed</name>
    <name type="synonym">Buchnera asiatica</name>
    <dbReference type="NCBI Taxonomy" id="4170"/>
    <lineage>
        <taxon>Eukaryota</taxon>
        <taxon>Viridiplantae</taxon>
        <taxon>Streptophyta</taxon>
        <taxon>Embryophyta</taxon>
        <taxon>Tracheophyta</taxon>
        <taxon>Spermatophyta</taxon>
        <taxon>Magnoliopsida</taxon>
        <taxon>eudicotyledons</taxon>
        <taxon>Gunneridae</taxon>
        <taxon>Pentapetalae</taxon>
        <taxon>asterids</taxon>
        <taxon>lamiids</taxon>
        <taxon>Lamiales</taxon>
        <taxon>Orobanchaceae</taxon>
        <taxon>Buchnereae</taxon>
        <taxon>Striga</taxon>
    </lineage>
</organism>
<sequence length="345" mass="38993">MVATPALSKHLGSPVEHAHLYGRIVGALQYLTMTRPDINFAVNKVSQFMQTPVDTHWKAVKSILRYVAGTKHFTFRLSPCSNLNITGFADADWASDVDDRRSTSGFRTFMGQNLISWSSKKQTTVSRSSTEAEYRSLAHAACEIMWIKSLLRELRVKDNRPSVIWVDNLGAIQLAANPIGHSRTKHIELDLHFLREKIVKGVISVRHVPAIDQVSDILTKPLNGQFFTRLGAKLCVDSQSLLELRGHIKGLAYQTIWCSQRSPRWLKNGPMQMTRHTCIMSHLMRQTLADIRVSLLPLLRTDKGVYGAKIHNCGGKDIRYLTVMALLPHRTIERLAMLEILSFTK</sequence>
<dbReference type="AlphaFoldDB" id="A0A5A7NXH8"/>
<keyword evidence="2" id="KW-1185">Reference proteome</keyword>
<dbReference type="PANTHER" id="PTHR11439">
    <property type="entry name" value="GAG-POL-RELATED RETROTRANSPOSON"/>
    <property type="match status" value="1"/>
</dbReference>
<dbReference type="PANTHER" id="PTHR11439:SF467">
    <property type="entry name" value="INTEGRASE CATALYTIC DOMAIN-CONTAINING PROTEIN"/>
    <property type="match status" value="1"/>
</dbReference>
<reference evidence="2" key="1">
    <citation type="journal article" date="2019" name="Curr. Biol.">
        <title>Genome Sequence of Striga asiatica Provides Insight into the Evolution of Plant Parasitism.</title>
        <authorList>
            <person name="Yoshida S."/>
            <person name="Kim S."/>
            <person name="Wafula E.K."/>
            <person name="Tanskanen J."/>
            <person name="Kim Y.M."/>
            <person name="Honaas L."/>
            <person name="Yang Z."/>
            <person name="Spallek T."/>
            <person name="Conn C.E."/>
            <person name="Ichihashi Y."/>
            <person name="Cheong K."/>
            <person name="Cui S."/>
            <person name="Der J.P."/>
            <person name="Gundlach H."/>
            <person name="Jiao Y."/>
            <person name="Hori C."/>
            <person name="Ishida J.K."/>
            <person name="Kasahara H."/>
            <person name="Kiba T."/>
            <person name="Kim M.S."/>
            <person name="Koo N."/>
            <person name="Laohavisit A."/>
            <person name="Lee Y.H."/>
            <person name="Lumba S."/>
            <person name="McCourt P."/>
            <person name="Mortimer J.C."/>
            <person name="Mutuku J.M."/>
            <person name="Nomura T."/>
            <person name="Sasaki-Sekimoto Y."/>
            <person name="Seto Y."/>
            <person name="Wang Y."/>
            <person name="Wakatake T."/>
            <person name="Sakakibara H."/>
            <person name="Demura T."/>
            <person name="Yamaguchi S."/>
            <person name="Yoneyama K."/>
            <person name="Manabe R.I."/>
            <person name="Nelson D.C."/>
            <person name="Schulman A.H."/>
            <person name="Timko M.P."/>
            <person name="dePamphilis C.W."/>
            <person name="Choi D."/>
            <person name="Shirasu K."/>
        </authorList>
    </citation>
    <scope>NUCLEOTIDE SEQUENCE [LARGE SCALE GENOMIC DNA]</scope>
    <source>
        <strain evidence="2">cv. UVA1</strain>
    </source>
</reference>
<name>A0A5A7NXH8_STRAF</name>
<accession>A0A5A7NXH8</accession>
<dbReference type="Proteomes" id="UP000325081">
    <property type="component" value="Unassembled WGS sequence"/>
</dbReference>
<evidence type="ECO:0000313" key="2">
    <source>
        <dbReference type="Proteomes" id="UP000325081"/>
    </source>
</evidence>
<dbReference type="CDD" id="cd09272">
    <property type="entry name" value="RNase_HI_RT_Ty1"/>
    <property type="match status" value="1"/>
</dbReference>
<comment type="caution">
    <text evidence="1">The sequence shown here is derived from an EMBL/GenBank/DDBJ whole genome shotgun (WGS) entry which is preliminary data.</text>
</comment>
<dbReference type="EMBL" id="BKCP01000002">
    <property type="protein sequence ID" value="GER25170.1"/>
    <property type="molecule type" value="Genomic_DNA"/>
</dbReference>
<dbReference type="InterPro" id="IPR043502">
    <property type="entry name" value="DNA/RNA_pol_sf"/>
</dbReference>
<gene>
    <name evidence="1" type="ORF">STAS_00737</name>
</gene>
<dbReference type="OrthoDB" id="850529at2759"/>
<proteinExistence type="predicted"/>
<evidence type="ECO:0000313" key="1">
    <source>
        <dbReference type="EMBL" id="GER25170.1"/>
    </source>
</evidence>
<dbReference type="SUPFAM" id="SSF56672">
    <property type="entry name" value="DNA/RNA polymerases"/>
    <property type="match status" value="1"/>
</dbReference>
<protein>
    <submittedName>
        <fullName evidence="1">Polyprotein</fullName>
    </submittedName>
</protein>